<keyword evidence="1" id="KW-0596">Phosphopantetheine</keyword>
<dbReference type="Pfam" id="PF00550">
    <property type="entry name" value="PP-binding"/>
    <property type="match status" value="1"/>
</dbReference>
<dbReference type="SUPFAM" id="SSF51735">
    <property type="entry name" value="NAD(P)-binding Rossmann-fold domains"/>
    <property type="match status" value="1"/>
</dbReference>
<dbReference type="AlphaFoldDB" id="A0A066XUT5"/>
<dbReference type="PROSITE" id="PS52004">
    <property type="entry name" value="KS3_2"/>
    <property type="match status" value="1"/>
</dbReference>
<organism evidence="7 8">
    <name type="scientific">Colletotrichum sublineola</name>
    <name type="common">Sorghum anthracnose fungus</name>
    <dbReference type="NCBI Taxonomy" id="1173701"/>
    <lineage>
        <taxon>Eukaryota</taxon>
        <taxon>Fungi</taxon>
        <taxon>Dikarya</taxon>
        <taxon>Ascomycota</taxon>
        <taxon>Pezizomycotina</taxon>
        <taxon>Sordariomycetes</taxon>
        <taxon>Hypocreomycetidae</taxon>
        <taxon>Glomerellales</taxon>
        <taxon>Glomerellaceae</taxon>
        <taxon>Colletotrichum</taxon>
        <taxon>Colletotrichum graminicola species complex</taxon>
    </lineage>
</organism>
<protein>
    <submittedName>
        <fullName evidence="7">Putative KR domain-containing protein</fullName>
    </submittedName>
</protein>
<dbReference type="SUPFAM" id="SSF47336">
    <property type="entry name" value="ACP-like"/>
    <property type="match status" value="1"/>
</dbReference>
<dbReference type="InterPro" id="IPR020841">
    <property type="entry name" value="PKS_Beta-ketoAc_synthase_dom"/>
</dbReference>
<dbReference type="InterPro" id="IPR009081">
    <property type="entry name" value="PP-bd_ACP"/>
</dbReference>
<dbReference type="InterPro" id="IPR032821">
    <property type="entry name" value="PKS_assoc"/>
</dbReference>
<dbReference type="EMBL" id="JMSE01000178">
    <property type="protein sequence ID" value="KDN71469.1"/>
    <property type="molecule type" value="Genomic_DNA"/>
</dbReference>
<dbReference type="STRING" id="1173701.A0A066XUT5"/>
<dbReference type="eggNOG" id="KOG1202">
    <property type="taxonomic scope" value="Eukaryota"/>
</dbReference>
<dbReference type="InterPro" id="IPR036736">
    <property type="entry name" value="ACP-like_sf"/>
</dbReference>
<dbReference type="Gene3D" id="3.40.47.10">
    <property type="match status" value="2"/>
</dbReference>
<dbReference type="Pfam" id="PF02801">
    <property type="entry name" value="Ketoacyl-synt_C"/>
    <property type="match status" value="1"/>
</dbReference>
<evidence type="ECO:0000256" key="4">
    <source>
        <dbReference type="ARBA" id="ARBA00023002"/>
    </source>
</evidence>
<dbReference type="InterPro" id="IPR050091">
    <property type="entry name" value="PKS_NRPS_Biosynth_Enz"/>
</dbReference>
<accession>A0A066XUT5</accession>
<dbReference type="InterPro" id="IPR057326">
    <property type="entry name" value="KR_dom"/>
</dbReference>
<dbReference type="OrthoDB" id="329835at2759"/>
<dbReference type="InterPro" id="IPR014030">
    <property type="entry name" value="Ketoacyl_synth_N"/>
</dbReference>
<evidence type="ECO:0000256" key="2">
    <source>
        <dbReference type="ARBA" id="ARBA00022553"/>
    </source>
</evidence>
<dbReference type="InterPro" id="IPR016039">
    <property type="entry name" value="Thiolase-like"/>
</dbReference>
<comment type="caution">
    <text evidence="7">The sequence shown here is derived from an EMBL/GenBank/DDBJ whole genome shotgun (WGS) entry which is preliminary data.</text>
</comment>
<dbReference type="HOGENOM" id="CLU_282418_0_0_1"/>
<dbReference type="CDD" id="cd00833">
    <property type="entry name" value="PKS"/>
    <property type="match status" value="1"/>
</dbReference>
<evidence type="ECO:0000256" key="5">
    <source>
        <dbReference type="ARBA" id="ARBA00023268"/>
    </source>
</evidence>
<dbReference type="OMA" id="AYECTEN"/>
<evidence type="ECO:0000259" key="6">
    <source>
        <dbReference type="PROSITE" id="PS52004"/>
    </source>
</evidence>
<dbReference type="PANTHER" id="PTHR43775:SF37">
    <property type="entry name" value="SI:DKEY-61P9.11"/>
    <property type="match status" value="1"/>
</dbReference>
<dbReference type="SMART" id="SM00822">
    <property type="entry name" value="PKS_KR"/>
    <property type="match status" value="1"/>
</dbReference>
<gene>
    <name evidence="7" type="ORF">CSUB01_12105</name>
</gene>
<keyword evidence="2" id="KW-0597">Phosphoprotein</keyword>
<dbReference type="GO" id="GO:0044550">
    <property type="term" value="P:secondary metabolite biosynthetic process"/>
    <property type="evidence" value="ECO:0007669"/>
    <property type="project" value="TreeGrafter"/>
</dbReference>
<keyword evidence="3" id="KW-0808">Transferase</keyword>
<dbReference type="SMART" id="SM00825">
    <property type="entry name" value="PKS_KS"/>
    <property type="match status" value="1"/>
</dbReference>
<dbReference type="GO" id="GO:0016491">
    <property type="term" value="F:oxidoreductase activity"/>
    <property type="evidence" value="ECO:0007669"/>
    <property type="project" value="UniProtKB-KW"/>
</dbReference>
<dbReference type="InterPro" id="IPR018201">
    <property type="entry name" value="Ketoacyl_synth_AS"/>
</dbReference>
<keyword evidence="5" id="KW-0511">Multifunctional enzyme</keyword>
<reference evidence="8" key="1">
    <citation type="journal article" date="2014" name="Genome Announc.">
        <title>Draft genome sequence of Colletotrichum sublineola, a destructive pathogen of cultivated sorghum.</title>
        <authorList>
            <person name="Baroncelli R."/>
            <person name="Sanz-Martin J.M."/>
            <person name="Rech G.E."/>
            <person name="Sukno S.A."/>
            <person name="Thon M.R."/>
        </authorList>
    </citation>
    <scope>NUCLEOTIDE SEQUENCE [LARGE SCALE GENOMIC DNA]</scope>
    <source>
        <strain evidence="8">TX430BB</strain>
    </source>
</reference>
<feature type="domain" description="Ketosynthase family 3 (KS3)" evidence="6">
    <location>
        <begin position="7"/>
        <end position="397"/>
    </location>
</feature>
<dbReference type="Proteomes" id="UP000027238">
    <property type="component" value="Unassembled WGS sequence"/>
</dbReference>
<proteinExistence type="predicted"/>
<keyword evidence="8" id="KW-1185">Reference proteome</keyword>
<dbReference type="Pfam" id="PF00109">
    <property type="entry name" value="ketoacyl-synt"/>
    <property type="match status" value="1"/>
</dbReference>
<dbReference type="Pfam" id="PF16197">
    <property type="entry name" value="KAsynt_C_assoc"/>
    <property type="match status" value="1"/>
</dbReference>
<name>A0A066XUT5_COLSU</name>
<evidence type="ECO:0000256" key="1">
    <source>
        <dbReference type="ARBA" id="ARBA00022450"/>
    </source>
</evidence>
<keyword evidence="4" id="KW-0560">Oxidoreductase</keyword>
<dbReference type="InterPro" id="IPR013968">
    <property type="entry name" value="PKS_KR"/>
</dbReference>
<evidence type="ECO:0000256" key="3">
    <source>
        <dbReference type="ARBA" id="ARBA00022679"/>
    </source>
</evidence>
<dbReference type="GO" id="GO:0006633">
    <property type="term" value="P:fatty acid biosynthetic process"/>
    <property type="evidence" value="ECO:0007669"/>
    <property type="project" value="InterPro"/>
</dbReference>
<dbReference type="GO" id="GO:0004312">
    <property type="term" value="F:fatty acid synthase activity"/>
    <property type="evidence" value="ECO:0007669"/>
    <property type="project" value="TreeGrafter"/>
</dbReference>
<dbReference type="InterPro" id="IPR036291">
    <property type="entry name" value="NAD(P)-bd_dom_sf"/>
</dbReference>
<dbReference type="InterPro" id="IPR014031">
    <property type="entry name" value="Ketoacyl_synth_C"/>
</dbReference>
<dbReference type="Gene3D" id="3.40.50.720">
    <property type="entry name" value="NAD(P)-binding Rossmann-like Domain"/>
    <property type="match status" value="1"/>
</dbReference>
<dbReference type="GO" id="GO:0004315">
    <property type="term" value="F:3-oxoacyl-[acyl-carrier-protein] synthase activity"/>
    <property type="evidence" value="ECO:0007669"/>
    <property type="project" value="InterPro"/>
</dbReference>
<dbReference type="PROSITE" id="PS00606">
    <property type="entry name" value="KS3_1"/>
    <property type="match status" value="1"/>
</dbReference>
<dbReference type="Pfam" id="PF08659">
    <property type="entry name" value="KR"/>
    <property type="match status" value="1"/>
</dbReference>
<dbReference type="PANTHER" id="PTHR43775">
    <property type="entry name" value="FATTY ACID SYNTHASE"/>
    <property type="match status" value="1"/>
</dbReference>
<dbReference type="SUPFAM" id="SSF53901">
    <property type="entry name" value="Thiolase-like"/>
    <property type="match status" value="1"/>
</dbReference>
<sequence length="1106" mass="118688">MAPLIPVEPITVCGMAVRLPGDVRTPAEFWDMLIAKRNGLVDWPRSKSSTTSNSAGRIKSPASLGRFDADGFQSRTPTKNTLQAPQAYLLDHVSLGDFDSSFFPVGAKEASRMDPMQRQLLEVAYECTENAGAGGWILSRTPPEKMSASFQLAGLYRGTGFLDFLQANRVSFAMDWQGPSIVVKTGCSASLVALDMACHSLRAGECSSAVVLGVNLITCPLMTLLYTAQGLLSPSGRCKTFDAAADGYGRAQAGRRCAGDVVRKTYALAGIPEPQFGDTAWIECHGTGTAVGDPIELRSIANIFRRQGIIVGSVKPNVGHSEGAAGLTGLIKAVLSLEHETIPPNIFFNTPNPLIPWDEARLRVPIDALPWPVDRKKRVSVNSFGVGGSNAHVILEADTIVDRPEAGHQAKSDYDLVLIDGAVTLNGMCSVLTPAQCVSLLSRGGWLLVNGSDEESQRKLEELGLGVVHRASSASRNGGFSIARTLNNDKPKARRSRHAIVLATPALDKLARALQSSLEEGGISSEIRHCSSKNQGLSTSEDEDTIVVSMLYLERSPEAMALTPGSFRVFIDKLLAARGPIVWVLPPLQLGSTGSASLCRQPDAACLIGLARTAHTENPSLSLTTVEMDVGSTSISDASSALSRIILRLSQARFGLEDGLDMDRELGITSEGTVLIPRMTWFSLGDAAAAAELSNHTDRGGKDGIIFRNDASYLIVGGFGGLGRSLCLWMAARGARHLVIFSRSAAAKPDASMLFFIEQLKISFGCTVVRVGGSAENHSDVERAVNAADRASSRGLVGVVHMPMVLRDRPMRDMTWDDWVAAVDPKVHGAWNLHNAMDSRRAKLDFFVLFSSVSSIIGQHGQANYNAANTFLDAFALYRRGLGLPASVLNLGIVGDVGAVTRDATLAAQFRKAGYVFIEEDTVLRAVGIAMSPLAPPQLVLGLTQDPQADNTTRAVVWKRDPRMAKAFNSGSGLGAVEDHGGAGSSVASAMRREIREIISWASEEPIGLVTEARRTSLAFCLGRALHEVLARPLETPLLTRRINSLGLDSFAAVELTSWIHQHFIIQVSTMESNTDISLMQLADLVMNRMVEKHKQAAQLGKHSMA</sequence>
<evidence type="ECO:0000313" key="8">
    <source>
        <dbReference type="Proteomes" id="UP000027238"/>
    </source>
</evidence>
<evidence type="ECO:0000313" key="7">
    <source>
        <dbReference type="EMBL" id="KDN71469.1"/>
    </source>
</evidence>